<feature type="domain" description="UspA" evidence="2">
    <location>
        <begin position="4"/>
        <end position="141"/>
    </location>
</feature>
<gene>
    <name evidence="3" type="ordered locus">Adeh_0850</name>
</gene>
<organism evidence="3 4">
    <name type="scientific">Anaeromyxobacter dehalogenans (strain 2CP-C)</name>
    <dbReference type="NCBI Taxonomy" id="290397"/>
    <lineage>
        <taxon>Bacteria</taxon>
        <taxon>Pseudomonadati</taxon>
        <taxon>Myxococcota</taxon>
        <taxon>Myxococcia</taxon>
        <taxon>Myxococcales</taxon>
        <taxon>Cystobacterineae</taxon>
        <taxon>Anaeromyxobacteraceae</taxon>
        <taxon>Anaeromyxobacter</taxon>
    </lineage>
</organism>
<accession>Q2IP89</accession>
<dbReference type="InterPro" id="IPR006016">
    <property type="entry name" value="UspA"/>
</dbReference>
<evidence type="ECO:0000259" key="2">
    <source>
        <dbReference type="Pfam" id="PF00582"/>
    </source>
</evidence>
<dbReference type="PRINTS" id="PR01438">
    <property type="entry name" value="UNVRSLSTRESS"/>
</dbReference>
<dbReference type="OrthoDB" id="5431433at2"/>
<sequence length="146" mass="15377">MATFARILAATDFSEASRRALALAAALAREAGAALTVVHVCEIPGYRDEGPIPYDLATPLVADAQARLDAALRDVERECPGVKGVLKLGTPWQEILATVPEARADLVVMGTQGRRGVAHALLGSVAERVLRLSPVPVMTVRARGEG</sequence>
<reference evidence="3" key="1">
    <citation type="submission" date="2006-01" db="EMBL/GenBank/DDBJ databases">
        <title>Complete sequence of Anaeromyxobacter dehalogenans 2CP-C.</title>
        <authorList>
            <consortium name="US DOE Joint Genome Institute"/>
            <person name="Copeland A."/>
            <person name="Lucas S."/>
            <person name="Lapidus A."/>
            <person name="Barry K."/>
            <person name="Detter J.C."/>
            <person name="Glavina T."/>
            <person name="Hammon N."/>
            <person name="Israni S."/>
            <person name="Pitluck S."/>
            <person name="Brettin T."/>
            <person name="Bruce D."/>
            <person name="Han C."/>
            <person name="Tapia R."/>
            <person name="Gilna P."/>
            <person name="Kiss H."/>
            <person name="Schmutz J."/>
            <person name="Larimer F."/>
            <person name="Land M."/>
            <person name="Kyrpides N."/>
            <person name="Anderson I."/>
            <person name="Sanford R.A."/>
            <person name="Ritalahti K.M."/>
            <person name="Thomas H.S."/>
            <person name="Kirby J.R."/>
            <person name="Zhulin I.B."/>
            <person name="Loeffler F.E."/>
            <person name="Richardson P."/>
        </authorList>
    </citation>
    <scope>NUCLEOTIDE SEQUENCE</scope>
    <source>
        <strain evidence="3">2CP-C</strain>
    </source>
</reference>
<comment type="similarity">
    <text evidence="1">Belongs to the universal stress protein A family.</text>
</comment>
<evidence type="ECO:0000256" key="1">
    <source>
        <dbReference type="ARBA" id="ARBA00008791"/>
    </source>
</evidence>
<dbReference type="Gene3D" id="3.40.50.620">
    <property type="entry name" value="HUPs"/>
    <property type="match status" value="1"/>
</dbReference>
<name>Q2IP89_ANADE</name>
<dbReference type="KEGG" id="ade:Adeh_0850"/>
<dbReference type="AlphaFoldDB" id="Q2IP89"/>
<dbReference type="CDD" id="cd00293">
    <property type="entry name" value="USP-like"/>
    <property type="match status" value="1"/>
</dbReference>
<dbReference type="STRING" id="290397.Adeh_0850"/>
<dbReference type="Proteomes" id="UP000001935">
    <property type="component" value="Chromosome"/>
</dbReference>
<dbReference type="PANTHER" id="PTHR46268:SF6">
    <property type="entry name" value="UNIVERSAL STRESS PROTEIN UP12"/>
    <property type="match status" value="1"/>
</dbReference>
<dbReference type="PANTHER" id="PTHR46268">
    <property type="entry name" value="STRESS RESPONSE PROTEIN NHAX"/>
    <property type="match status" value="1"/>
</dbReference>
<dbReference type="InterPro" id="IPR006015">
    <property type="entry name" value="Universal_stress_UspA"/>
</dbReference>
<evidence type="ECO:0000313" key="3">
    <source>
        <dbReference type="EMBL" id="ABC80625.1"/>
    </source>
</evidence>
<proteinExistence type="inferred from homology"/>
<dbReference type="RefSeq" id="WP_011419908.1">
    <property type="nucleotide sequence ID" value="NC_007760.1"/>
</dbReference>
<dbReference type="InterPro" id="IPR014729">
    <property type="entry name" value="Rossmann-like_a/b/a_fold"/>
</dbReference>
<dbReference type="SUPFAM" id="SSF52402">
    <property type="entry name" value="Adenine nucleotide alpha hydrolases-like"/>
    <property type="match status" value="1"/>
</dbReference>
<evidence type="ECO:0000313" key="4">
    <source>
        <dbReference type="Proteomes" id="UP000001935"/>
    </source>
</evidence>
<dbReference type="HOGENOM" id="CLU_049301_11_2_7"/>
<protein>
    <submittedName>
        <fullName evidence="3">Universal stress protein UspA</fullName>
    </submittedName>
</protein>
<dbReference type="Pfam" id="PF00582">
    <property type="entry name" value="Usp"/>
    <property type="match status" value="1"/>
</dbReference>
<dbReference type="eggNOG" id="COG0589">
    <property type="taxonomic scope" value="Bacteria"/>
</dbReference>
<dbReference type="EMBL" id="CP000251">
    <property type="protein sequence ID" value="ABC80625.1"/>
    <property type="molecule type" value="Genomic_DNA"/>
</dbReference>